<keyword evidence="10 14" id="KW-0573">Peptidoglycan synthesis</keyword>
<gene>
    <name evidence="14 18" type="primary">mrdA</name>
    <name evidence="18" type="ORF">NBRC116591_26030</name>
</gene>
<feature type="binding site" evidence="14">
    <location>
        <position position="375"/>
    </location>
    <ligand>
        <name>Zn(2+)</name>
        <dbReference type="ChEBI" id="CHEBI:29105"/>
    </ligand>
</feature>
<evidence type="ECO:0000256" key="13">
    <source>
        <dbReference type="ARBA" id="ARBA00023316"/>
    </source>
</evidence>
<dbReference type="EC" id="3.4.16.4" evidence="14"/>
<comment type="similarity">
    <text evidence="14">Belongs to the transpeptidase family. MrdA subfamily.</text>
</comment>
<evidence type="ECO:0000256" key="5">
    <source>
        <dbReference type="ARBA" id="ARBA00022645"/>
    </source>
</evidence>
<feature type="active site" description="Acyl-ester intermediate" evidence="14">
    <location>
        <position position="330"/>
    </location>
</feature>
<feature type="binding site" evidence="14">
    <location>
        <position position="369"/>
    </location>
    <ligand>
        <name>Zn(2+)</name>
        <dbReference type="ChEBI" id="CHEBI:29105"/>
    </ligand>
</feature>
<dbReference type="InterPro" id="IPR012338">
    <property type="entry name" value="Beta-lactam/transpept-like"/>
</dbReference>
<keyword evidence="13 14" id="KW-0961">Cell wall biogenesis/degradation</keyword>
<dbReference type="InterPro" id="IPR001460">
    <property type="entry name" value="PCN-bd_Tpept"/>
</dbReference>
<dbReference type="InterPro" id="IPR017790">
    <property type="entry name" value="Penicillin-binding_protein_2"/>
</dbReference>
<feature type="domain" description="Penicillin-binding protein transpeptidase" evidence="16">
    <location>
        <begin position="271"/>
        <end position="603"/>
    </location>
</feature>
<comment type="function">
    <text evidence="14">Catalyzes cross-linking of the peptidoglycan cell wall.</text>
</comment>
<dbReference type="Pfam" id="PF00905">
    <property type="entry name" value="Transpeptidase"/>
    <property type="match status" value="1"/>
</dbReference>
<keyword evidence="6 14" id="KW-0645">Protease</keyword>
<dbReference type="Gene3D" id="3.40.710.10">
    <property type="entry name" value="DD-peptidase/beta-lactamase superfamily"/>
    <property type="match status" value="1"/>
</dbReference>
<reference evidence="18 19" key="1">
    <citation type="submission" date="2024-04" db="EMBL/GenBank/DDBJ databases">
        <title>Draft genome sequence of Sessilibacter corallicola NBRC 116591.</title>
        <authorList>
            <person name="Miyakawa T."/>
            <person name="Kusuya Y."/>
            <person name="Miura T."/>
        </authorList>
    </citation>
    <scope>NUCLEOTIDE SEQUENCE [LARGE SCALE GENOMIC DNA]</scope>
    <source>
        <strain evidence="18 19">KU-00831-HH</strain>
    </source>
</reference>
<keyword evidence="14" id="KW-0479">Metal-binding</keyword>
<keyword evidence="14" id="KW-0862">Zinc</keyword>
<keyword evidence="3 14" id="KW-1003">Cell membrane</keyword>
<accession>A0ABQ0AAW7</accession>
<dbReference type="Gene3D" id="3.30.1390.30">
    <property type="entry name" value="Penicillin-binding protein 2a, domain 3"/>
    <property type="match status" value="1"/>
</dbReference>
<comment type="subcellular location">
    <subcellularLocation>
        <location evidence="14">Cell inner membrane</location>
        <topology evidence="14">Single-pass membrane protein</topology>
    </subcellularLocation>
    <subcellularLocation>
        <location evidence="2">Cell membrane</location>
    </subcellularLocation>
    <subcellularLocation>
        <location evidence="1">Membrane</location>
        <topology evidence="1">Single-pass membrane protein</topology>
    </subcellularLocation>
</comment>
<dbReference type="Proteomes" id="UP001465153">
    <property type="component" value="Unassembled WGS sequence"/>
</dbReference>
<dbReference type="Gene3D" id="3.90.1310.10">
    <property type="entry name" value="Penicillin-binding protein 2a (Domain 2)"/>
    <property type="match status" value="1"/>
</dbReference>
<evidence type="ECO:0000256" key="1">
    <source>
        <dbReference type="ARBA" id="ARBA00004167"/>
    </source>
</evidence>
<evidence type="ECO:0000259" key="16">
    <source>
        <dbReference type="Pfam" id="PF00905"/>
    </source>
</evidence>
<evidence type="ECO:0000256" key="9">
    <source>
        <dbReference type="ARBA" id="ARBA00022960"/>
    </source>
</evidence>
<evidence type="ECO:0000256" key="4">
    <source>
        <dbReference type="ARBA" id="ARBA00022519"/>
    </source>
</evidence>
<dbReference type="PANTHER" id="PTHR30627">
    <property type="entry name" value="PEPTIDOGLYCAN D,D-TRANSPEPTIDASE"/>
    <property type="match status" value="1"/>
</dbReference>
<comment type="pathway">
    <text evidence="14">Cell wall biogenesis; peptidoglycan biosynthesis.</text>
</comment>
<evidence type="ECO:0000256" key="3">
    <source>
        <dbReference type="ARBA" id="ARBA00022475"/>
    </source>
</evidence>
<dbReference type="SUPFAM" id="SSF56519">
    <property type="entry name" value="Penicillin binding protein dimerisation domain"/>
    <property type="match status" value="1"/>
</dbReference>
<dbReference type="HAMAP" id="MF_02081">
    <property type="entry name" value="MrdA_transpept"/>
    <property type="match status" value="1"/>
</dbReference>
<evidence type="ECO:0000313" key="19">
    <source>
        <dbReference type="Proteomes" id="UP001465153"/>
    </source>
</evidence>
<feature type="transmembrane region" description="Helical" evidence="14">
    <location>
        <begin position="21"/>
        <end position="40"/>
    </location>
</feature>
<dbReference type="SUPFAM" id="SSF56601">
    <property type="entry name" value="beta-lactamase/transpeptidase-like"/>
    <property type="match status" value="1"/>
</dbReference>
<name>A0ABQ0AAW7_9GAMM</name>
<sequence>MSEQQTLKDHFRETRIFRHRLVFIAVVMLLLLGLLVVRFYNLQVVHYANYVTQSERNRVHVRPLPPTRGLIYDRNGILLADNRPSYTLSVVKERVKSLDETLAVLSEFIEFSENDVEKFHSRLKQRRRPFEAVPLRYRLTPEEIARIAVNEYRLEGVEVEAQLVRHYPLADLYAHTVGYVGRINERELNRFDEDEYQQYSGTYTIGKIGLERQYEKTLLGEVGYENVETNARGRVLRVLEQTPPKPGENLHLYFDSEVQKAGLAALKGRRGAIVALEVETGGVLAMVSSPSYDPNLFVTGISHKDYNRLTQSRDLPLFNRAIQGEYPPGSTVKPMIALSSLYYGILDPHVAIYDPGFYQLDGEERKYRDWKRTGHGRVDMNAAIRESCDTYYYDLAYKTGIDRLYEFGYQFGLGDYTGIDLPSERKGIWPSREWKRNHRGLPWFPGDTLNVGIGQGATLTTPLQLAAMTATLANRGRKVQPRIAQNLVLDIEESNILMDVSDGHWSYIFNAMKEVMHHPRGTAYKVGRNMSFEMAGKSGTAQVVGIAQDAEYESEKLSERNRDHALFVGFAPLDAPKIAVAVIVENGEGGSSEAAPVVRKVIETYLEQEQIRLQGQTLQAQSEQNKSSPVNTSTTAVGEHSVNG</sequence>
<comment type="caution">
    <text evidence="18">The sequence shown here is derived from an EMBL/GenBank/DDBJ whole genome shotgun (WGS) entry which is preliminary data.</text>
</comment>
<keyword evidence="9 14" id="KW-0133">Cell shape</keyword>
<comment type="catalytic activity">
    <reaction evidence="14">
        <text>Preferential cleavage: (Ac)2-L-Lys-D-Ala-|-D-Ala. Also transpeptidation of peptidyl-alanyl moieties that are N-acyl substituents of D-alanine.</text>
        <dbReference type="EC" id="3.4.16.4"/>
    </reaction>
</comment>
<evidence type="ECO:0000256" key="15">
    <source>
        <dbReference type="SAM" id="MobiDB-lite"/>
    </source>
</evidence>
<dbReference type="InterPro" id="IPR050515">
    <property type="entry name" value="Beta-lactam/transpept"/>
</dbReference>
<dbReference type="RefSeq" id="WP_233088308.1">
    <property type="nucleotide sequence ID" value="NZ_BAABWN010000008.1"/>
</dbReference>
<proteinExistence type="inferred from homology"/>
<protein>
    <recommendedName>
        <fullName evidence="14">Peptidoglycan D,D-transpeptidase MrdA</fullName>
        <ecNumber evidence="14">3.4.16.4</ecNumber>
    </recommendedName>
    <alternativeName>
        <fullName evidence="14">Penicillin-binding protein 2</fullName>
        <shortName evidence="14">PBP-2</shortName>
    </alternativeName>
</protein>
<dbReference type="NCBIfam" id="TIGR03423">
    <property type="entry name" value="pbp2_mrdA"/>
    <property type="match status" value="1"/>
</dbReference>
<evidence type="ECO:0000256" key="10">
    <source>
        <dbReference type="ARBA" id="ARBA00022984"/>
    </source>
</evidence>
<evidence type="ECO:0000256" key="8">
    <source>
        <dbReference type="ARBA" id="ARBA00022801"/>
    </source>
</evidence>
<keyword evidence="12 14" id="KW-0472">Membrane</keyword>
<organism evidence="18 19">
    <name type="scientific">Sessilibacter corallicola</name>
    <dbReference type="NCBI Taxonomy" id="2904075"/>
    <lineage>
        <taxon>Bacteria</taxon>
        <taxon>Pseudomonadati</taxon>
        <taxon>Pseudomonadota</taxon>
        <taxon>Gammaproteobacteria</taxon>
        <taxon>Cellvibrionales</taxon>
        <taxon>Cellvibrionaceae</taxon>
        <taxon>Sessilibacter</taxon>
    </lineage>
</organism>
<evidence type="ECO:0000313" key="18">
    <source>
        <dbReference type="EMBL" id="GAA6168792.1"/>
    </source>
</evidence>
<dbReference type="PANTHER" id="PTHR30627:SF2">
    <property type="entry name" value="PEPTIDOGLYCAN D,D-TRANSPEPTIDASE MRDA"/>
    <property type="match status" value="1"/>
</dbReference>
<feature type="region of interest" description="Disordered" evidence="15">
    <location>
        <begin position="616"/>
        <end position="644"/>
    </location>
</feature>
<dbReference type="Pfam" id="PF03717">
    <property type="entry name" value="PBP_dimer"/>
    <property type="match status" value="1"/>
</dbReference>
<evidence type="ECO:0000256" key="12">
    <source>
        <dbReference type="ARBA" id="ARBA00023136"/>
    </source>
</evidence>
<evidence type="ECO:0000256" key="6">
    <source>
        <dbReference type="ARBA" id="ARBA00022670"/>
    </source>
</evidence>
<feature type="binding site" evidence="14">
    <location>
        <position position="388"/>
    </location>
    <ligand>
        <name>Zn(2+)</name>
        <dbReference type="ChEBI" id="CHEBI:29105"/>
    </ligand>
</feature>
<evidence type="ECO:0000256" key="14">
    <source>
        <dbReference type="HAMAP-Rule" id="MF_02081"/>
    </source>
</evidence>
<dbReference type="EMBL" id="BAABWN010000008">
    <property type="protein sequence ID" value="GAA6168792.1"/>
    <property type="molecule type" value="Genomic_DNA"/>
</dbReference>
<dbReference type="InterPro" id="IPR005311">
    <property type="entry name" value="PBP_dimer"/>
</dbReference>
<feature type="binding site" evidence="14">
    <location>
        <position position="354"/>
    </location>
    <ligand>
        <name>Zn(2+)</name>
        <dbReference type="ChEBI" id="CHEBI:29105"/>
    </ligand>
</feature>
<feature type="domain" description="Penicillin-binding protein dimerisation" evidence="17">
    <location>
        <begin position="64"/>
        <end position="239"/>
    </location>
</feature>
<evidence type="ECO:0000256" key="7">
    <source>
        <dbReference type="ARBA" id="ARBA00022692"/>
    </source>
</evidence>
<evidence type="ECO:0000256" key="11">
    <source>
        <dbReference type="ARBA" id="ARBA00022989"/>
    </source>
</evidence>
<keyword evidence="4 14" id="KW-0997">Cell inner membrane</keyword>
<keyword evidence="5 14" id="KW-0121">Carboxypeptidase</keyword>
<evidence type="ECO:0000256" key="2">
    <source>
        <dbReference type="ARBA" id="ARBA00004236"/>
    </source>
</evidence>
<keyword evidence="7 14" id="KW-0812">Transmembrane</keyword>
<comment type="cofactor">
    <cofactor evidence="14">
        <name>Zn(2+)</name>
        <dbReference type="ChEBI" id="CHEBI:29105"/>
    </cofactor>
    <text evidence="14">Binds one Zn(2+) ion per subunit.</text>
</comment>
<keyword evidence="8 14" id="KW-0378">Hydrolase</keyword>
<keyword evidence="19" id="KW-1185">Reference proteome</keyword>
<dbReference type="InterPro" id="IPR036138">
    <property type="entry name" value="PBP_dimer_sf"/>
</dbReference>
<keyword evidence="11 14" id="KW-1133">Transmembrane helix</keyword>
<evidence type="ECO:0000259" key="17">
    <source>
        <dbReference type="Pfam" id="PF03717"/>
    </source>
</evidence>